<accession>A0ABS0B1I8</accession>
<proteinExistence type="predicted"/>
<keyword evidence="2" id="KW-1185">Reference proteome</keyword>
<reference evidence="1 2" key="1">
    <citation type="submission" date="2020-01" db="EMBL/GenBank/DDBJ databases">
        <title>Draft genome sequence of Cand. Neptunochlamydia vexilliferae K9.</title>
        <authorList>
            <person name="Schulz F."/>
            <person name="Koestlbacher S."/>
            <person name="Wascher F."/>
            <person name="Pizzetti I."/>
            <person name="Horn M."/>
        </authorList>
    </citation>
    <scope>NUCLEOTIDE SEQUENCE [LARGE SCALE GENOMIC DNA]</scope>
    <source>
        <strain evidence="1 2">K9</strain>
    </source>
</reference>
<evidence type="ECO:0000313" key="1">
    <source>
        <dbReference type="EMBL" id="MBF5060256.1"/>
    </source>
</evidence>
<sequence>MMPIMSEEEMNTYLLHTLKRESIGQLLFPFALDQKEEKAPLPSNNQQHNLPPQKDFFAYKAFIWDEEINQRQDHVNNH</sequence>
<name>A0ABS0B1I8_9BACT</name>
<organism evidence="1 2">
    <name type="scientific">Candidatus Neptunichlamydia vexilliferae</name>
    <dbReference type="NCBI Taxonomy" id="1651774"/>
    <lineage>
        <taxon>Bacteria</taxon>
        <taxon>Pseudomonadati</taxon>
        <taxon>Chlamydiota</taxon>
        <taxon>Chlamydiia</taxon>
        <taxon>Parachlamydiales</taxon>
        <taxon>Simkaniaceae</taxon>
        <taxon>Candidatus Neptunichlamydia</taxon>
    </lineage>
</organism>
<dbReference type="Proteomes" id="UP001194714">
    <property type="component" value="Unassembled WGS sequence"/>
</dbReference>
<comment type="caution">
    <text evidence="1">The sequence shown here is derived from an EMBL/GenBank/DDBJ whole genome shotgun (WGS) entry which is preliminary data.</text>
</comment>
<evidence type="ECO:0000313" key="2">
    <source>
        <dbReference type="Proteomes" id="UP001194714"/>
    </source>
</evidence>
<protein>
    <submittedName>
        <fullName evidence="1">Uncharacterized protein</fullName>
    </submittedName>
</protein>
<dbReference type="EMBL" id="JAAEJV010000107">
    <property type="protein sequence ID" value="MBF5060256.1"/>
    <property type="molecule type" value="Genomic_DNA"/>
</dbReference>
<gene>
    <name evidence="1" type="ORF">NEPTK9_001789</name>
</gene>